<comment type="subcellular location">
    <subcellularLocation>
        <location evidence="1">Cell membrane</location>
        <topology evidence="1">Multi-pass membrane protein</topology>
    </subcellularLocation>
</comment>
<evidence type="ECO:0000259" key="7">
    <source>
        <dbReference type="Pfam" id="PF00892"/>
    </source>
</evidence>
<feature type="transmembrane region" description="Helical" evidence="6">
    <location>
        <begin position="271"/>
        <end position="289"/>
    </location>
</feature>
<dbReference type="InterPro" id="IPR037185">
    <property type="entry name" value="EmrE-like"/>
</dbReference>
<evidence type="ECO:0000256" key="6">
    <source>
        <dbReference type="SAM" id="Phobius"/>
    </source>
</evidence>
<dbReference type="PANTHER" id="PTHR32322">
    <property type="entry name" value="INNER MEMBRANE TRANSPORTER"/>
    <property type="match status" value="1"/>
</dbReference>
<dbReference type="Proteomes" id="UP000184275">
    <property type="component" value="Unassembled WGS sequence"/>
</dbReference>
<evidence type="ECO:0000256" key="3">
    <source>
        <dbReference type="ARBA" id="ARBA00022692"/>
    </source>
</evidence>
<evidence type="ECO:0000256" key="4">
    <source>
        <dbReference type="ARBA" id="ARBA00022989"/>
    </source>
</evidence>
<dbReference type="EMBL" id="FRAW01000026">
    <property type="protein sequence ID" value="SHK95713.1"/>
    <property type="molecule type" value="Genomic_DNA"/>
</dbReference>
<keyword evidence="3 6" id="KW-0812">Transmembrane</keyword>
<organism evidence="8 9">
    <name type="scientific">Fibrobacter intestinalis</name>
    <dbReference type="NCBI Taxonomy" id="28122"/>
    <lineage>
        <taxon>Bacteria</taxon>
        <taxon>Pseudomonadati</taxon>
        <taxon>Fibrobacterota</taxon>
        <taxon>Fibrobacteria</taxon>
        <taxon>Fibrobacterales</taxon>
        <taxon>Fibrobacteraceae</taxon>
        <taxon>Fibrobacter</taxon>
    </lineage>
</organism>
<dbReference type="Pfam" id="PF00892">
    <property type="entry name" value="EamA"/>
    <property type="match status" value="2"/>
</dbReference>
<feature type="transmembrane region" description="Helical" evidence="6">
    <location>
        <begin position="31"/>
        <end position="55"/>
    </location>
</feature>
<name>A0A1M6WPL8_9BACT</name>
<evidence type="ECO:0000313" key="9">
    <source>
        <dbReference type="Proteomes" id="UP000184275"/>
    </source>
</evidence>
<proteinExistence type="predicted"/>
<dbReference type="InterPro" id="IPR000620">
    <property type="entry name" value="EamA_dom"/>
</dbReference>
<accession>A0A1M6WPL8</accession>
<feature type="transmembrane region" description="Helical" evidence="6">
    <location>
        <begin position="188"/>
        <end position="211"/>
    </location>
</feature>
<keyword evidence="5 6" id="KW-0472">Membrane</keyword>
<feature type="transmembrane region" description="Helical" evidence="6">
    <location>
        <begin position="156"/>
        <end position="176"/>
    </location>
</feature>
<feature type="transmembrane region" description="Helical" evidence="6">
    <location>
        <begin position="243"/>
        <end position="265"/>
    </location>
</feature>
<dbReference type="SUPFAM" id="SSF103481">
    <property type="entry name" value="Multidrug resistance efflux transporter EmrE"/>
    <property type="match status" value="2"/>
</dbReference>
<feature type="transmembrane region" description="Helical" evidence="6">
    <location>
        <begin position="97"/>
        <end position="117"/>
    </location>
</feature>
<feature type="transmembrane region" description="Helical" evidence="6">
    <location>
        <begin position="67"/>
        <end position="85"/>
    </location>
</feature>
<feature type="domain" description="EamA" evidence="7">
    <location>
        <begin position="154"/>
        <end position="288"/>
    </location>
</feature>
<evidence type="ECO:0000256" key="5">
    <source>
        <dbReference type="ARBA" id="ARBA00023136"/>
    </source>
</evidence>
<feature type="transmembrane region" description="Helical" evidence="6">
    <location>
        <begin position="217"/>
        <end position="236"/>
    </location>
</feature>
<dbReference type="RefSeq" id="WP_073305324.1">
    <property type="nucleotide sequence ID" value="NZ_FRAW01000026.1"/>
</dbReference>
<feature type="transmembrane region" description="Helical" evidence="6">
    <location>
        <begin position="129"/>
        <end position="150"/>
    </location>
</feature>
<evidence type="ECO:0000256" key="2">
    <source>
        <dbReference type="ARBA" id="ARBA00022475"/>
    </source>
</evidence>
<evidence type="ECO:0000313" key="8">
    <source>
        <dbReference type="EMBL" id="SHK95713.1"/>
    </source>
</evidence>
<keyword evidence="2" id="KW-1003">Cell membrane</keyword>
<reference evidence="9" key="1">
    <citation type="submission" date="2016-11" db="EMBL/GenBank/DDBJ databases">
        <authorList>
            <person name="Varghese N."/>
            <person name="Submissions S."/>
        </authorList>
    </citation>
    <scope>NUCLEOTIDE SEQUENCE [LARGE SCALE GENOMIC DNA]</scope>
    <source>
        <strain evidence="9">UWOS</strain>
    </source>
</reference>
<protein>
    <submittedName>
        <fullName evidence="8">Permease of the drug/metabolite transporter (DMT) superfamily</fullName>
    </submittedName>
</protein>
<sequence length="301" mass="33072">MKNPSLFLWHILAILTVSVWGASFVSTKILLNAGFLPTHIYLLRFLFAYLILLLLSHDKFFADSWKHEGMLACCGLTAGSIYFIAENTALEYSLVSNVSLIVCANPLLTMIVAGALFPGERLNRRQIAGSVITLCGMALVVLNGKFILKLSPVGDILAFAAALAWTVYSLIVRPLSGCYSSLFISRKIFFYGTLTSLPVLALVGLDVPWAAFKNGQVVAHFLFLGVVASLFGYVVWNRALRVIGTVLASNYIYAIPLVSMILSVLFLSERITVFACIGAGLILFGMILAEWQDHRKKKTEH</sequence>
<evidence type="ECO:0000256" key="1">
    <source>
        <dbReference type="ARBA" id="ARBA00004651"/>
    </source>
</evidence>
<keyword evidence="4 6" id="KW-1133">Transmembrane helix</keyword>
<dbReference type="GO" id="GO:0005886">
    <property type="term" value="C:plasma membrane"/>
    <property type="evidence" value="ECO:0007669"/>
    <property type="project" value="UniProtKB-SubCell"/>
</dbReference>
<gene>
    <name evidence="8" type="ORF">SAMN05720469_12616</name>
</gene>
<dbReference type="PANTHER" id="PTHR32322:SF18">
    <property type="entry name" value="S-ADENOSYLMETHIONINE_S-ADENOSYLHOMOCYSTEINE TRANSPORTER"/>
    <property type="match status" value="1"/>
</dbReference>
<feature type="domain" description="EamA" evidence="7">
    <location>
        <begin position="8"/>
        <end position="141"/>
    </location>
</feature>
<dbReference type="AlphaFoldDB" id="A0A1M6WPL8"/>
<keyword evidence="9" id="KW-1185">Reference proteome</keyword>
<dbReference type="InterPro" id="IPR050638">
    <property type="entry name" value="AA-Vitamin_Transporters"/>
</dbReference>